<dbReference type="InterPro" id="IPR005180">
    <property type="entry name" value="DUF302"/>
</dbReference>
<evidence type="ECO:0000259" key="1">
    <source>
        <dbReference type="Pfam" id="PF03625"/>
    </source>
</evidence>
<organism evidence="2 3">
    <name type="scientific">Candidatus Micrarchaeum acidiphilum ARMAN-2</name>
    <dbReference type="NCBI Taxonomy" id="425595"/>
    <lineage>
        <taxon>Archaea</taxon>
        <taxon>Candidatus Micrarchaeota</taxon>
        <taxon>Candidatus Micrarchaeia</taxon>
        <taxon>Candidatus Micrarchaeales</taxon>
        <taxon>Candidatus Micrarchaeaceae</taxon>
        <taxon>Candidatus Micrarchaeum</taxon>
    </lineage>
</organism>
<dbReference type="SUPFAM" id="SSF103247">
    <property type="entry name" value="TT1751-like"/>
    <property type="match status" value="1"/>
</dbReference>
<name>C7DHE2_MICA2</name>
<dbReference type="Gene3D" id="3.30.310.70">
    <property type="entry name" value="TT1751-like domain"/>
    <property type="match status" value="1"/>
</dbReference>
<sequence length="129" mass="13940">MAEGIIKVRSEKNFDAVLGSVLDSIRGRGIKIFGIIDHRKNAEEAGMELGNSTLVIFGNPKAGTKLMQDSIGISIDLPMRILVSGADGDVTVSYYNPLYLAKRHDLKDSLDAINSISGLMYDIAKEAKA</sequence>
<dbReference type="AlphaFoldDB" id="C7DHE2"/>
<dbReference type="EMBL" id="GG697240">
    <property type="protein sequence ID" value="EET90044.1"/>
    <property type="molecule type" value="Genomic_DNA"/>
</dbReference>
<dbReference type="InterPro" id="IPR035923">
    <property type="entry name" value="TT1751-like_sf"/>
</dbReference>
<dbReference type="PANTHER" id="PTHR38342:SF2">
    <property type="entry name" value="INNER MEMBRANE OR EXPORTED"/>
    <property type="match status" value="1"/>
</dbReference>
<dbReference type="PANTHER" id="PTHR38342">
    <property type="entry name" value="SLR5037 PROTEIN"/>
    <property type="match status" value="1"/>
</dbReference>
<dbReference type="Proteomes" id="UP000332487">
    <property type="component" value="Unassembled WGS sequence"/>
</dbReference>
<accession>C7DHE2</accession>
<reference evidence="2 3" key="1">
    <citation type="journal article" date="2009" name="Genome Biol.">
        <title>Community-wide analysis of microbial genome sequence signatures.</title>
        <authorList>
            <person name="Dick G.J."/>
            <person name="Andersson A.F."/>
            <person name="Baker B.J."/>
            <person name="Simmons S.L."/>
            <person name="Thomas B.C."/>
            <person name="Yelton A.P."/>
            <person name="Banfield J.F."/>
        </authorList>
    </citation>
    <scope>NUCLEOTIDE SEQUENCE [LARGE SCALE GENOMIC DNA]</scope>
    <source>
        <strain evidence="2">ARMAN-2</strain>
    </source>
</reference>
<reference evidence="2 3" key="2">
    <citation type="journal article" date="2010" name="Proc. Natl. Acad. Sci. U.S.A.">
        <title>Enigmatic, ultrasmall, uncultivated Archaea.</title>
        <authorList>
            <person name="Baker B.J."/>
            <person name="Comolli L.R."/>
            <person name="Dick G.J."/>
            <person name="Hauser L.J."/>
            <person name="Hyatt D."/>
            <person name="Dill B.D."/>
            <person name="Land M.L."/>
            <person name="Verberkmoes N.C."/>
            <person name="Hettich R.L."/>
            <person name="Banfield J.F."/>
        </authorList>
    </citation>
    <scope>NUCLEOTIDE SEQUENCE [LARGE SCALE GENOMIC DNA]</scope>
    <source>
        <strain evidence="2">ARMAN-2</strain>
    </source>
</reference>
<evidence type="ECO:0000313" key="3">
    <source>
        <dbReference type="Proteomes" id="UP000332487"/>
    </source>
</evidence>
<gene>
    <name evidence="2" type="ORF">UNLARM2_0486</name>
</gene>
<proteinExistence type="predicted"/>
<evidence type="ECO:0000313" key="2">
    <source>
        <dbReference type="EMBL" id="EET90044.1"/>
    </source>
</evidence>
<dbReference type="CDD" id="cd14797">
    <property type="entry name" value="DUF302"/>
    <property type="match status" value="1"/>
</dbReference>
<protein>
    <recommendedName>
        <fullName evidence="1">DUF302 domain-containing protein</fullName>
    </recommendedName>
</protein>
<feature type="domain" description="DUF302" evidence="1">
    <location>
        <begin position="36"/>
        <end position="97"/>
    </location>
</feature>
<keyword evidence="3" id="KW-1185">Reference proteome</keyword>
<dbReference type="Pfam" id="PF03625">
    <property type="entry name" value="DUF302"/>
    <property type="match status" value="1"/>
</dbReference>